<keyword evidence="2" id="KW-0408">Iron</keyword>
<evidence type="ECO:0000313" key="5">
    <source>
        <dbReference type="Proteomes" id="UP000010433"/>
    </source>
</evidence>
<dbReference type="Proteomes" id="UP000010433">
    <property type="component" value="Unassembled WGS sequence"/>
</dbReference>
<dbReference type="InterPro" id="IPR058240">
    <property type="entry name" value="rSAM_sf"/>
</dbReference>
<dbReference type="GO" id="GO:0004109">
    <property type="term" value="F:coproporphyrinogen oxidase activity"/>
    <property type="evidence" value="ECO:0007669"/>
    <property type="project" value="InterPro"/>
</dbReference>
<name>L1NIJ9_9BACT</name>
<dbReference type="InterPro" id="IPR006638">
    <property type="entry name" value="Elp3/MiaA/NifB-like_rSAM"/>
</dbReference>
<dbReference type="GO" id="GO:0006779">
    <property type="term" value="P:porphyrin-containing compound biosynthetic process"/>
    <property type="evidence" value="ECO:0007669"/>
    <property type="project" value="InterPro"/>
</dbReference>
<keyword evidence="5" id="KW-1185">Reference proteome</keyword>
<keyword evidence="2" id="KW-0479">Metal-binding</keyword>
<evidence type="ECO:0000259" key="3">
    <source>
        <dbReference type="PROSITE" id="PS51918"/>
    </source>
</evidence>
<keyword evidence="2" id="KW-0143">Chaperone</keyword>
<dbReference type="InterPro" id="IPR034505">
    <property type="entry name" value="Coproporphyrinogen-III_oxidase"/>
</dbReference>
<dbReference type="GO" id="GO:0005737">
    <property type="term" value="C:cytoplasm"/>
    <property type="evidence" value="ECO:0007669"/>
    <property type="project" value="UniProtKB-SubCell"/>
</dbReference>
<keyword evidence="2" id="KW-0004">4Fe-4S</keyword>
<dbReference type="GO" id="GO:0051539">
    <property type="term" value="F:4 iron, 4 sulfur cluster binding"/>
    <property type="evidence" value="ECO:0007669"/>
    <property type="project" value="UniProtKB-UniRule"/>
</dbReference>
<dbReference type="PANTHER" id="PTHR13932:SF5">
    <property type="entry name" value="RADICAL S-ADENOSYL METHIONINE DOMAIN-CONTAINING PROTEIN 1, MITOCHONDRIAL"/>
    <property type="match status" value="1"/>
</dbReference>
<evidence type="ECO:0000313" key="4">
    <source>
        <dbReference type="EMBL" id="EKY03095.1"/>
    </source>
</evidence>
<comment type="caution">
    <text evidence="4">The sequence shown here is derived from an EMBL/GenBank/DDBJ whole genome shotgun (WGS) entry which is preliminary data.</text>
</comment>
<dbReference type="Gene3D" id="3.80.30.20">
    <property type="entry name" value="tm_1862 like domain"/>
    <property type="match status" value="1"/>
</dbReference>
<protein>
    <recommendedName>
        <fullName evidence="2">Heme chaperone HemW</fullName>
    </recommendedName>
</protein>
<dbReference type="PATRIC" id="fig|1127699.3.peg.470"/>
<dbReference type="SUPFAM" id="SSF102114">
    <property type="entry name" value="Radical SAM enzymes"/>
    <property type="match status" value="1"/>
</dbReference>
<dbReference type="PROSITE" id="PS51918">
    <property type="entry name" value="RADICAL_SAM"/>
    <property type="match status" value="1"/>
</dbReference>
<dbReference type="EMBL" id="AMEP01000042">
    <property type="protein sequence ID" value="EKY03095.1"/>
    <property type="molecule type" value="Genomic_DNA"/>
</dbReference>
<keyword evidence="2" id="KW-0349">Heme</keyword>
<feature type="domain" description="Radical SAM core" evidence="3">
    <location>
        <begin position="1"/>
        <end position="217"/>
    </location>
</feature>
<comment type="similarity">
    <text evidence="1">Belongs to the anaerobic coproporphyrinogen-III oxidase family. HemW subfamily.</text>
</comment>
<dbReference type="InterPro" id="IPR023404">
    <property type="entry name" value="rSAM_horseshoe"/>
</dbReference>
<sequence>MQHQYTDVLCRELELRRNYLKEAEDAGKSPEISTIYLGGGTPSQLSPDNLNKIFDAIYNKVFTVDRVPVSPTAEVTIECNPDDITPQFVNTVAQLPINRVSMGVQTFSDQRLKFLQRRHTSQDVGKATDLLRKADIRNISIDLMFGFPQQSIEEWKSDLQSAIELGVEHISAYSLMYEENTPLYNLLQRNKIQEVDEETALSMYDTLIDMLTANGFEHYEISNFARLGFHSRHNSNYWQAVSYLGIGASAHSYNGYTRQWNVADINRYIQSIEQGILPAEIEKLDDDTRYNDLITTKLRTKEGINLSALHPTYQSFLLRYAQPHLLRNNLQLINNHLSLTRKGIFISDSIMTDLIKVDNS</sequence>
<keyword evidence="2" id="KW-0963">Cytoplasm</keyword>
<dbReference type="SMART" id="SM00729">
    <property type="entry name" value="Elp3"/>
    <property type="match status" value="1"/>
</dbReference>
<comment type="function">
    <text evidence="2">Probably acts as a heme chaperone, transferring heme to an unknown acceptor. Binds one molecule of heme per monomer, possibly covalently. Binds 1 [4Fe-4S] cluster. The cluster is coordinated with 3 cysteines and an exchangeable S-adenosyl-L-methionine.</text>
</comment>
<dbReference type="STRING" id="1127699.HMPREF9151_00514"/>
<proteinExistence type="inferred from homology"/>
<dbReference type="AlphaFoldDB" id="L1NIJ9"/>
<dbReference type="HOGENOM" id="CLU_027579_2_2_10"/>
<dbReference type="NCBIfam" id="TIGR00539">
    <property type="entry name" value="hemN_rel"/>
    <property type="match status" value="1"/>
</dbReference>
<keyword evidence="2" id="KW-0411">Iron-sulfur</keyword>
<gene>
    <name evidence="4" type="ORF">HMPREF9151_00514</name>
</gene>
<dbReference type="Pfam" id="PF04055">
    <property type="entry name" value="Radical_SAM"/>
    <property type="match status" value="1"/>
</dbReference>
<evidence type="ECO:0000256" key="1">
    <source>
        <dbReference type="ARBA" id="ARBA00006100"/>
    </source>
</evidence>
<reference evidence="4 5" key="1">
    <citation type="submission" date="2012-05" db="EMBL/GenBank/DDBJ databases">
        <authorList>
            <person name="Weinstock G."/>
            <person name="Sodergren E."/>
            <person name="Lobos E.A."/>
            <person name="Fulton L."/>
            <person name="Fulton R."/>
            <person name="Courtney L."/>
            <person name="Fronick C."/>
            <person name="O'Laughlin M."/>
            <person name="Godfrey J."/>
            <person name="Wilson R.M."/>
            <person name="Miner T."/>
            <person name="Farmer C."/>
            <person name="Delehaunty K."/>
            <person name="Cordes M."/>
            <person name="Minx P."/>
            <person name="Tomlinson C."/>
            <person name="Chen J."/>
            <person name="Wollam A."/>
            <person name="Pepin K.H."/>
            <person name="Bhonagiri V."/>
            <person name="Zhang X."/>
            <person name="Suruliraj S."/>
            <person name="Warren W."/>
            <person name="Mitreva M."/>
            <person name="Mardis E.R."/>
            <person name="Wilson R.K."/>
        </authorList>
    </citation>
    <scope>NUCLEOTIDE SEQUENCE [LARGE SCALE GENOMIC DNA]</scope>
    <source>
        <strain evidence="4 5">F0055</strain>
    </source>
</reference>
<dbReference type="GO" id="GO:0046872">
    <property type="term" value="F:metal ion binding"/>
    <property type="evidence" value="ECO:0007669"/>
    <property type="project" value="UniProtKB-UniRule"/>
</dbReference>
<organism evidence="4 5">
    <name type="scientific">Hoylesella saccharolytica F0055</name>
    <dbReference type="NCBI Taxonomy" id="1127699"/>
    <lineage>
        <taxon>Bacteria</taxon>
        <taxon>Pseudomonadati</taxon>
        <taxon>Bacteroidota</taxon>
        <taxon>Bacteroidia</taxon>
        <taxon>Bacteroidales</taxon>
        <taxon>Prevotellaceae</taxon>
        <taxon>Hoylesella</taxon>
    </lineage>
</organism>
<dbReference type="InterPro" id="IPR007197">
    <property type="entry name" value="rSAM"/>
</dbReference>
<comment type="subcellular location">
    <subcellularLocation>
        <location evidence="2">Cytoplasm</location>
    </subcellularLocation>
</comment>
<evidence type="ECO:0000256" key="2">
    <source>
        <dbReference type="RuleBase" id="RU364116"/>
    </source>
</evidence>
<dbReference type="InterPro" id="IPR004559">
    <property type="entry name" value="HemW-like"/>
</dbReference>
<dbReference type="PANTHER" id="PTHR13932">
    <property type="entry name" value="COPROPORPHYRINIGEN III OXIDASE"/>
    <property type="match status" value="1"/>
</dbReference>
<keyword evidence="2" id="KW-0949">S-adenosyl-L-methionine</keyword>
<accession>L1NIJ9</accession>